<feature type="non-terminal residue" evidence="1">
    <location>
        <position position="142"/>
    </location>
</feature>
<comment type="caution">
    <text evidence="1">The sequence shown here is derived from an EMBL/GenBank/DDBJ whole genome shotgun (WGS) entry which is preliminary data.</text>
</comment>
<evidence type="ECO:0000313" key="2">
    <source>
        <dbReference type="Proteomes" id="UP001488838"/>
    </source>
</evidence>
<proteinExistence type="predicted"/>
<gene>
    <name evidence="1" type="ORF">U0070_012681</name>
</gene>
<dbReference type="EMBL" id="JBBHLL010000022">
    <property type="protein sequence ID" value="KAK7829210.1"/>
    <property type="molecule type" value="Genomic_DNA"/>
</dbReference>
<name>A0AAW0JRY3_MYOGA</name>
<keyword evidence="2" id="KW-1185">Reference proteome</keyword>
<dbReference type="Proteomes" id="UP001488838">
    <property type="component" value="Unassembled WGS sequence"/>
</dbReference>
<protein>
    <submittedName>
        <fullName evidence="1">Uncharacterized protein</fullName>
    </submittedName>
</protein>
<organism evidence="1 2">
    <name type="scientific">Myodes glareolus</name>
    <name type="common">Bank vole</name>
    <name type="synonym">Clethrionomys glareolus</name>
    <dbReference type="NCBI Taxonomy" id="447135"/>
    <lineage>
        <taxon>Eukaryota</taxon>
        <taxon>Metazoa</taxon>
        <taxon>Chordata</taxon>
        <taxon>Craniata</taxon>
        <taxon>Vertebrata</taxon>
        <taxon>Euteleostomi</taxon>
        <taxon>Mammalia</taxon>
        <taxon>Eutheria</taxon>
        <taxon>Euarchontoglires</taxon>
        <taxon>Glires</taxon>
        <taxon>Rodentia</taxon>
        <taxon>Myomorpha</taxon>
        <taxon>Muroidea</taxon>
        <taxon>Cricetidae</taxon>
        <taxon>Arvicolinae</taxon>
        <taxon>Myodes</taxon>
    </lineage>
</organism>
<accession>A0AAW0JRY3</accession>
<reference evidence="1 2" key="1">
    <citation type="journal article" date="2023" name="bioRxiv">
        <title>Conserved and derived expression patterns and positive selection on dental genes reveal complex evolutionary context of ever-growing rodent molars.</title>
        <authorList>
            <person name="Calamari Z.T."/>
            <person name="Song A."/>
            <person name="Cohen E."/>
            <person name="Akter M."/>
            <person name="Roy R.D."/>
            <person name="Hallikas O."/>
            <person name="Christensen M.M."/>
            <person name="Li P."/>
            <person name="Marangoni P."/>
            <person name="Jernvall J."/>
            <person name="Klein O.D."/>
        </authorList>
    </citation>
    <scope>NUCLEOTIDE SEQUENCE [LARGE SCALE GENOMIC DNA]</scope>
    <source>
        <strain evidence="1">V071</strain>
    </source>
</reference>
<sequence length="142" mass="14935">MKGSTLHPCPEPSAGLIPVAPGGSQGVVRAAARTQGYRALRTAPLCAGYRAAVRTASQVTEPGAPHRCVQVTQPCALLCAGSPGLLEFHHNGPTINRKYRTDCVALIPFLVMAASSVHLGAEHLHILAQLRCGSHEMRIVAN</sequence>
<evidence type="ECO:0000313" key="1">
    <source>
        <dbReference type="EMBL" id="KAK7829210.1"/>
    </source>
</evidence>
<dbReference type="AlphaFoldDB" id="A0AAW0JRY3"/>